<dbReference type="Pfam" id="PF01795">
    <property type="entry name" value="Methyltransf_5"/>
    <property type="match status" value="1"/>
</dbReference>
<evidence type="ECO:0000256" key="4">
    <source>
        <dbReference type="ARBA" id="ARBA00022679"/>
    </source>
</evidence>
<evidence type="ECO:0000256" key="5">
    <source>
        <dbReference type="ARBA" id="ARBA00022691"/>
    </source>
</evidence>
<keyword evidence="8" id="KW-1185">Reference proteome</keyword>
<name>A0A4P7CPY1_9BURK</name>
<comment type="catalytic activity">
    <reaction evidence="6">
        <text>cytidine(1402) in 16S rRNA + S-adenosyl-L-methionine = N(4)-methylcytidine(1402) in 16S rRNA + S-adenosyl-L-homocysteine + H(+)</text>
        <dbReference type="Rhea" id="RHEA:42928"/>
        <dbReference type="Rhea" id="RHEA-COMP:10286"/>
        <dbReference type="Rhea" id="RHEA-COMP:10287"/>
        <dbReference type="ChEBI" id="CHEBI:15378"/>
        <dbReference type="ChEBI" id="CHEBI:57856"/>
        <dbReference type="ChEBI" id="CHEBI:59789"/>
        <dbReference type="ChEBI" id="CHEBI:74506"/>
        <dbReference type="ChEBI" id="CHEBI:82748"/>
        <dbReference type="EC" id="2.1.1.199"/>
    </reaction>
</comment>
<gene>
    <name evidence="6 7" type="primary">rsmH</name>
    <name evidence="7" type="ORF">E1956_05080</name>
</gene>
<keyword evidence="4 6" id="KW-0808">Transferase</keyword>
<comment type="similarity">
    <text evidence="1 6">Belongs to the methyltransferase superfamily. RsmH family.</text>
</comment>
<keyword evidence="2 6" id="KW-0698">rRNA processing</keyword>
<dbReference type="InterPro" id="IPR023397">
    <property type="entry name" value="SAM-dep_MeTrfase_MraW_recog"/>
</dbReference>
<evidence type="ECO:0000256" key="3">
    <source>
        <dbReference type="ARBA" id="ARBA00022603"/>
    </source>
</evidence>
<dbReference type="AlphaFoldDB" id="A0A4P7CPY1"/>
<dbReference type="PANTHER" id="PTHR11265">
    <property type="entry name" value="S-ADENOSYL-METHYLTRANSFERASE MRAW"/>
    <property type="match status" value="1"/>
</dbReference>
<dbReference type="HAMAP" id="MF_01007">
    <property type="entry name" value="16SrRNA_methyltr_H"/>
    <property type="match status" value="1"/>
</dbReference>
<proteinExistence type="inferred from homology"/>
<evidence type="ECO:0000256" key="2">
    <source>
        <dbReference type="ARBA" id="ARBA00022552"/>
    </source>
</evidence>
<dbReference type="GO" id="GO:0071424">
    <property type="term" value="F:rRNA (cytosine-N4-)-methyltransferase activity"/>
    <property type="evidence" value="ECO:0007669"/>
    <property type="project" value="UniProtKB-UniRule"/>
</dbReference>
<dbReference type="Gene3D" id="3.40.50.150">
    <property type="entry name" value="Vaccinia Virus protein VP39"/>
    <property type="match status" value="1"/>
</dbReference>
<feature type="binding site" evidence="6">
    <location>
        <position position="59"/>
    </location>
    <ligand>
        <name>S-adenosyl-L-methionine</name>
        <dbReference type="ChEBI" id="CHEBI:59789"/>
    </ligand>
</feature>
<dbReference type="SUPFAM" id="SSF81799">
    <property type="entry name" value="Putative methyltransferase TM0872, insert domain"/>
    <property type="match status" value="1"/>
</dbReference>
<dbReference type="KEGG" id="ppai:E1956_05080"/>
<evidence type="ECO:0000313" key="7">
    <source>
        <dbReference type="EMBL" id="QBQ96606.1"/>
    </source>
</evidence>
<dbReference type="EC" id="2.1.1.199" evidence="6"/>
<keyword evidence="5 6" id="KW-0949">S-adenosyl-L-methionine</keyword>
<feature type="binding site" evidence="6">
    <location>
        <begin position="39"/>
        <end position="41"/>
    </location>
    <ligand>
        <name>S-adenosyl-L-methionine</name>
        <dbReference type="ChEBI" id="CHEBI:59789"/>
    </ligand>
</feature>
<dbReference type="EMBL" id="CP038148">
    <property type="protein sequence ID" value="QBQ96606.1"/>
    <property type="molecule type" value="Genomic_DNA"/>
</dbReference>
<dbReference type="Proteomes" id="UP000295727">
    <property type="component" value="Chromosome 1"/>
</dbReference>
<sequence length="317" mass="34373">MASAMGQGLQHRTVLLDEAVNALVTRADGIYVDGTFGRGGHSRAILGRLAEAGRLIAFDKDPLAIATAQQVGDARFSIVHESFASLRDALAARGVGRVSGVLLDLGVSSPQIDDPERGFSFRANGPLDMRMDPTRGESAADWLARATLQELTEVIRDYGEERFAFQIAKALVARRAESDRLGPLDSTGELAQIVANAVKTREKGKDPATRTFQAIRIHVNQELAELQVVLEAALSLLEQGGRLVVISFHSLEDRIVKRFMQAQSTAPALDRRLPIRAVDLPSPPLKLLGRVFASDEEVAANPRARSAVMRIAERVTP</sequence>
<comment type="function">
    <text evidence="6">Specifically methylates the N4 position of cytidine in position 1402 (C1402) of 16S rRNA.</text>
</comment>
<feature type="binding site" evidence="6">
    <location>
        <position position="104"/>
    </location>
    <ligand>
        <name>S-adenosyl-L-methionine</name>
        <dbReference type="ChEBI" id="CHEBI:59789"/>
    </ligand>
</feature>
<feature type="binding site" evidence="6">
    <location>
        <position position="111"/>
    </location>
    <ligand>
        <name>S-adenosyl-L-methionine</name>
        <dbReference type="ChEBI" id="CHEBI:59789"/>
    </ligand>
</feature>
<evidence type="ECO:0000256" key="1">
    <source>
        <dbReference type="ARBA" id="ARBA00010396"/>
    </source>
</evidence>
<accession>A0A4P7CPY1</accession>
<organism evidence="7 8">
    <name type="scientific">Paraburkholderia pallida</name>
    <dbReference type="NCBI Taxonomy" id="2547399"/>
    <lineage>
        <taxon>Bacteria</taxon>
        <taxon>Pseudomonadati</taxon>
        <taxon>Pseudomonadota</taxon>
        <taxon>Betaproteobacteria</taxon>
        <taxon>Burkholderiales</taxon>
        <taxon>Burkholderiaceae</taxon>
        <taxon>Paraburkholderia</taxon>
    </lineage>
</organism>
<dbReference type="PIRSF" id="PIRSF004486">
    <property type="entry name" value="MraW"/>
    <property type="match status" value="1"/>
</dbReference>
<reference evidence="7 8" key="1">
    <citation type="submission" date="2019-03" db="EMBL/GenBank/DDBJ databases">
        <title>Paraburkholderia sp. 7MH5, isolated from subtropical forest soil.</title>
        <authorList>
            <person name="Gao Z.-H."/>
            <person name="Qiu L.-H."/>
        </authorList>
    </citation>
    <scope>NUCLEOTIDE SEQUENCE [LARGE SCALE GENOMIC DNA]</scope>
    <source>
        <strain evidence="7 8">7MH5</strain>
    </source>
</reference>
<dbReference type="SUPFAM" id="SSF53335">
    <property type="entry name" value="S-adenosyl-L-methionine-dependent methyltransferases"/>
    <property type="match status" value="1"/>
</dbReference>
<dbReference type="GO" id="GO:0070475">
    <property type="term" value="P:rRNA base methylation"/>
    <property type="evidence" value="ECO:0007669"/>
    <property type="project" value="UniProtKB-UniRule"/>
</dbReference>
<comment type="subcellular location">
    <subcellularLocation>
        <location evidence="6">Cytoplasm</location>
    </subcellularLocation>
</comment>
<protein>
    <recommendedName>
        <fullName evidence="6">Ribosomal RNA small subunit methyltransferase H</fullName>
        <ecNumber evidence="6">2.1.1.199</ecNumber>
    </recommendedName>
    <alternativeName>
        <fullName evidence="6">16S rRNA m(4)C1402 methyltransferase</fullName>
    </alternativeName>
    <alternativeName>
        <fullName evidence="6">rRNA (cytosine-N(4)-)-methyltransferase RsmH</fullName>
    </alternativeName>
</protein>
<keyword evidence="6" id="KW-0963">Cytoplasm</keyword>
<dbReference type="InterPro" id="IPR002903">
    <property type="entry name" value="RsmH"/>
</dbReference>
<dbReference type="Gene3D" id="1.10.150.170">
    <property type="entry name" value="Putative methyltransferase TM0872, insert domain"/>
    <property type="match status" value="1"/>
</dbReference>
<dbReference type="InterPro" id="IPR029063">
    <property type="entry name" value="SAM-dependent_MTases_sf"/>
</dbReference>
<keyword evidence="3 6" id="KW-0489">Methyltransferase</keyword>
<dbReference type="RefSeq" id="WP_134747666.1">
    <property type="nucleotide sequence ID" value="NZ_CP038148.1"/>
</dbReference>
<dbReference type="NCBIfam" id="TIGR00006">
    <property type="entry name" value="16S rRNA (cytosine(1402)-N(4))-methyltransferase RsmH"/>
    <property type="match status" value="1"/>
</dbReference>
<dbReference type="PANTHER" id="PTHR11265:SF0">
    <property type="entry name" value="12S RRNA N4-METHYLCYTIDINE METHYLTRANSFERASE"/>
    <property type="match status" value="1"/>
</dbReference>
<dbReference type="GO" id="GO:0005737">
    <property type="term" value="C:cytoplasm"/>
    <property type="evidence" value="ECO:0007669"/>
    <property type="project" value="UniProtKB-SubCell"/>
</dbReference>
<evidence type="ECO:0000256" key="6">
    <source>
        <dbReference type="HAMAP-Rule" id="MF_01007"/>
    </source>
</evidence>
<feature type="binding site" evidence="6">
    <location>
        <position position="83"/>
    </location>
    <ligand>
        <name>S-adenosyl-L-methionine</name>
        <dbReference type="ChEBI" id="CHEBI:59789"/>
    </ligand>
</feature>
<evidence type="ECO:0000313" key="8">
    <source>
        <dbReference type="Proteomes" id="UP000295727"/>
    </source>
</evidence>
<dbReference type="OrthoDB" id="9806637at2"/>